<proteinExistence type="predicted"/>
<gene>
    <name evidence="1" type="ordered locus">EROM_110940</name>
</gene>
<dbReference type="HOGENOM" id="CLU_3406374_0_0_1"/>
<accession>I6ZWD3</accession>
<protein>
    <submittedName>
        <fullName evidence="1">Uncharacterized protein</fullName>
    </submittedName>
</protein>
<name>I6ZWD3_ENCRO</name>
<dbReference type="AlphaFoldDB" id="I6ZWD3"/>
<dbReference type="EMBL" id="CP003530">
    <property type="protein sequence ID" value="AFN84076.1"/>
    <property type="molecule type" value="Genomic_DNA"/>
</dbReference>
<reference evidence="1 2" key="1">
    <citation type="journal article" date="2012" name="Proc. Natl. Acad. Sci. U.S.A.">
        <title>Gain and loss of multiple functionally related, horizontally transferred genes in the reduced genomes of two microsporidian parasites.</title>
        <authorList>
            <person name="Pombert J.-F."/>
            <person name="Selman M."/>
            <person name="Burki F."/>
            <person name="Bardell F.T."/>
            <person name="Farinelli L."/>
            <person name="Solter L.F."/>
            <person name="Whitman D.W."/>
            <person name="Weiss L.M."/>
            <person name="Corradi N."/>
            <person name="Keeling P.J."/>
        </authorList>
    </citation>
    <scope>NUCLEOTIDE SEQUENCE [LARGE SCALE GENOMIC DNA]</scope>
    <source>
        <strain evidence="1 2">SJ-2008</strain>
    </source>
</reference>
<evidence type="ECO:0000313" key="2">
    <source>
        <dbReference type="Proteomes" id="UP000010094"/>
    </source>
</evidence>
<dbReference type="RefSeq" id="XP_009265573.1">
    <property type="nucleotide sequence ID" value="XM_009267298.1"/>
</dbReference>
<dbReference type="KEGG" id="ero:EROM_110940"/>
<dbReference type="Proteomes" id="UP000010094">
    <property type="component" value="Chromosome XI"/>
</dbReference>
<sequence>MFILYFSSLMPKSSARVLIKAIWASNAVKL</sequence>
<dbReference type="GeneID" id="20564693"/>
<organism evidence="1 2">
    <name type="scientific">Encephalitozoon romaleae (strain SJ-2008)</name>
    <name type="common">Microsporidian parasite</name>
    <dbReference type="NCBI Taxonomy" id="1178016"/>
    <lineage>
        <taxon>Eukaryota</taxon>
        <taxon>Fungi</taxon>
        <taxon>Fungi incertae sedis</taxon>
        <taxon>Microsporidia</taxon>
        <taxon>Unikaryonidae</taxon>
        <taxon>Encephalitozoon</taxon>
    </lineage>
</organism>
<dbReference type="VEuPathDB" id="MicrosporidiaDB:EROM_110940"/>
<evidence type="ECO:0000313" key="1">
    <source>
        <dbReference type="EMBL" id="AFN84076.1"/>
    </source>
</evidence>
<keyword evidence="2" id="KW-1185">Reference proteome</keyword>